<dbReference type="FunFam" id="1.25.40.280:FF:000005">
    <property type="entry name" value="pH-response regulator protein palC"/>
    <property type="match status" value="1"/>
</dbReference>
<evidence type="ECO:0000256" key="1">
    <source>
        <dbReference type="ARBA" id="ARBA00010997"/>
    </source>
</evidence>
<proteinExistence type="inferred from homology"/>
<comment type="similarity">
    <text evidence="1">Belongs to the palC family.</text>
</comment>
<dbReference type="Proteomes" id="UP000256645">
    <property type="component" value="Unassembled WGS sequence"/>
</dbReference>
<dbReference type="GO" id="GO:0005886">
    <property type="term" value="C:plasma membrane"/>
    <property type="evidence" value="ECO:0007669"/>
    <property type="project" value="TreeGrafter"/>
</dbReference>
<protein>
    <recommendedName>
        <fullName evidence="2">pH-response regulator protein palC</fullName>
    </recommendedName>
</protein>
<dbReference type="PANTHER" id="PTHR40463:SF1">
    <property type="entry name" value="PH-RESPONSE REGULATOR PROTEIN PALC"/>
    <property type="match status" value="1"/>
</dbReference>
<evidence type="ECO:0000313" key="5">
    <source>
        <dbReference type="EMBL" id="RDW84285.1"/>
    </source>
</evidence>
<evidence type="ECO:0000256" key="3">
    <source>
        <dbReference type="SAM" id="MobiDB-lite"/>
    </source>
</evidence>
<feature type="compositionally biased region" description="Basic and acidic residues" evidence="3">
    <location>
        <begin position="465"/>
        <end position="476"/>
    </location>
</feature>
<dbReference type="GO" id="GO:0071467">
    <property type="term" value="P:cellular response to pH"/>
    <property type="evidence" value="ECO:0007669"/>
    <property type="project" value="InterPro"/>
</dbReference>
<keyword evidence="6" id="KW-1185">Reference proteome</keyword>
<dbReference type="STRING" id="1849047.A0A3D8SD56"/>
<evidence type="ECO:0000256" key="2">
    <source>
        <dbReference type="ARBA" id="ARBA00022193"/>
    </source>
</evidence>
<dbReference type="PROSITE" id="PS51180">
    <property type="entry name" value="BRO1"/>
    <property type="match status" value="1"/>
</dbReference>
<dbReference type="EMBL" id="PDLM01000002">
    <property type="protein sequence ID" value="RDW84285.1"/>
    <property type="molecule type" value="Genomic_DNA"/>
</dbReference>
<comment type="caution">
    <text evidence="5">The sequence shown here is derived from an EMBL/GenBank/DDBJ whole genome shotgun (WGS) entry which is preliminary data.</text>
</comment>
<name>A0A3D8SD56_9HELO</name>
<dbReference type="OrthoDB" id="10266451at2759"/>
<feature type="region of interest" description="Disordered" evidence="3">
    <location>
        <begin position="430"/>
        <end position="476"/>
    </location>
</feature>
<sequence>MPYPFVLPTTSSFSFSTFFTSDSHPSLPLSASTYRGVVRETLKSHKRLPPSSQSSNLSSVLQSLNNYVPYLLAVDAGLSGQTVAGEHVDVVLKSTPALEWRPTISDNLVPGREMARVKIQSLEYEIYFVLSSLAYTYTLLARASLLPLYSSASASPSTEQRTAAITTATRNLLMAASIHDYLSSRSETLATDSPCLDIAKSTFRALTSLALAEATLLAVLKDDPYPAAVAQDRNKNDKDWMIKAPEIPKVRAHLFARLCLAAAEHAANASSLLRAKVGKGKINDNLLKYADDLRRTGRGKACRFFGIDAELGGQTGAAIAWMHAGLQELGLGSGEESSKKGLGFSRLKKDWSEKREDKKIEKGAAWGSDAGKFEEARVLEMLEKKWSKENDTVNTQHVPPSGPLIATMPSGREIHSLKPFSAPDLEPQILESMRAPPDRNDDYGNGGSSDEEGDVQQAVGAFPGTKDDYAGHGRYY</sequence>
<accession>A0A3D8SD56</accession>
<dbReference type="AlphaFoldDB" id="A0A3D8SD56"/>
<dbReference type="InterPro" id="IPR038499">
    <property type="entry name" value="BRO1_sf"/>
</dbReference>
<dbReference type="InterPro" id="IPR037505">
    <property type="entry name" value="pH-resp_palC"/>
</dbReference>
<reference evidence="5 6" key="1">
    <citation type="journal article" date="2018" name="IMA Fungus">
        <title>IMA Genome-F 9: Draft genome sequence of Annulohypoxylon stygium, Aspergillus mulundensis, Berkeleyomyces basicola (syn. Thielaviopsis basicola), Ceratocystis smalleyi, two Cercospora beticola strains, Coleophoma cylindrospora, Fusarium fracticaudum, Phialophora cf. hyalina, and Morchella septimelata.</title>
        <authorList>
            <person name="Wingfield B.D."/>
            <person name="Bills G.F."/>
            <person name="Dong Y."/>
            <person name="Huang W."/>
            <person name="Nel W.J."/>
            <person name="Swalarsk-Parry B.S."/>
            <person name="Vaghefi N."/>
            <person name="Wilken P.M."/>
            <person name="An Z."/>
            <person name="de Beer Z.W."/>
            <person name="De Vos L."/>
            <person name="Chen L."/>
            <person name="Duong T.A."/>
            <person name="Gao Y."/>
            <person name="Hammerbacher A."/>
            <person name="Kikkert J.R."/>
            <person name="Li Y."/>
            <person name="Li H."/>
            <person name="Li K."/>
            <person name="Li Q."/>
            <person name="Liu X."/>
            <person name="Ma X."/>
            <person name="Naidoo K."/>
            <person name="Pethybridge S.J."/>
            <person name="Sun J."/>
            <person name="Steenkamp E.T."/>
            <person name="van der Nest M.A."/>
            <person name="van Wyk S."/>
            <person name="Wingfield M.J."/>
            <person name="Xiong C."/>
            <person name="Yue Q."/>
            <person name="Zhang X."/>
        </authorList>
    </citation>
    <scope>NUCLEOTIDE SEQUENCE [LARGE SCALE GENOMIC DNA]</scope>
    <source>
        <strain evidence="5 6">BP6252</strain>
    </source>
</reference>
<organism evidence="5 6">
    <name type="scientific">Coleophoma cylindrospora</name>
    <dbReference type="NCBI Taxonomy" id="1849047"/>
    <lineage>
        <taxon>Eukaryota</taxon>
        <taxon>Fungi</taxon>
        <taxon>Dikarya</taxon>
        <taxon>Ascomycota</taxon>
        <taxon>Pezizomycotina</taxon>
        <taxon>Leotiomycetes</taxon>
        <taxon>Helotiales</taxon>
        <taxon>Dermateaceae</taxon>
        <taxon>Coleophoma</taxon>
    </lineage>
</organism>
<dbReference type="InterPro" id="IPR004328">
    <property type="entry name" value="BRO1_dom"/>
</dbReference>
<gene>
    <name evidence="5" type="ORF">BP6252_01875</name>
</gene>
<dbReference type="PANTHER" id="PTHR40463">
    <property type="entry name" value="PH-RESPONSE REGULATOR PROTEIN PALC"/>
    <property type="match status" value="1"/>
</dbReference>
<feature type="domain" description="BRO1" evidence="4">
    <location>
        <begin position="1"/>
        <end position="276"/>
    </location>
</feature>
<evidence type="ECO:0000259" key="4">
    <source>
        <dbReference type="PROSITE" id="PS51180"/>
    </source>
</evidence>
<dbReference type="Gene3D" id="1.25.40.280">
    <property type="entry name" value="alix/aip1 like domains"/>
    <property type="match status" value="1"/>
</dbReference>
<evidence type="ECO:0000313" key="6">
    <source>
        <dbReference type="Proteomes" id="UP000256645"/>
    </source>
</evidence>
<dbReference type="SMART" id="SM01041">
    <property type="entry name" value="BRO1"/>
    <property type="match status" value="1"/>
</dbReference>